<protein>
    <submittedName>
        <fullName evidence="2">Uncharacterized protein</fullName>
    </submittedName>
</protein>
<sequence>MSSASAGARRRWRRGSGTLCLVMPRAASSPATATKTAAGGLGSSRGSGRGWRRSSSRGVCRVWRFSRRRRPWAR</sequence>
<accession>A0A0A9AHK2</accession>
<proteinExistence type="predicted"/>
<reference evidence="2" key="1">
    <citation type="submission" date="2014-09" db="EMBL/GenBank/DDBJ databases">
        <authorList>
            <person name="Magalhaes I.L.F."/>
            <person name="Oliveira U."/>
            <person name="Santos F.R."/>
            <person name="Vidigal T.H.D.A."/>
            <person name="Brescovit A.D."/>
            <person name="Santos A.J."/>
        </authorList>
    </citation>
    <scope>NUCLEOTIDE SEQUENCE</scope>
    <source>
        <tissue evidence="2">Shoot tissue taken approximately 20 cm above the soil surface</tissue>
    </source>
</reference>
<evidence type="ECO:0000256" key="1">
    <source>
        <dbReference type="SAM" id="MobiDB-lite"/>
    </source>
</evidence>
<feature type="compositionally biased region" description="Low complexity" evidence="1">
    <location>
        <begin position="26"/>
        <end position="38"/>
    </location>
</feature>
<feature type="compositionally biased region" description="Gly residues" evidence="1">
    <location>
        <begin position="39"/>
        <end position="49"/>
    </location>
</feature>
<evidence type="ECO:0000313" key="2">
    <source>
        <dbReference type="EMBL" id="JAD49368.1"/>
    </source>
</evidence>
<reference evidence="2" key="2">
    <citation type="journal article" date="2015" name="Data Brief">
        <title>Shoot transcriptome of the giant reed, Arundo donax.</title>
        <authorList>
            <person name="Barrero R.A."/>
            <person name="Guerrero F.D."/>
            <person name="Moolhuijzen P."/>
            <person name="Goolsby J.A."/>
            <person name="Tidwell J."/>
            <person name="Bellgard S.E."/>
            <person name="Bellgard M.I."/>
        </authorList>
    </citation>
    <scope>NUCLEOTIDE SEQUENCE</scope>
    <source>
        <tissue evidence="2">Shoot tissue taken approximately 20 cm above the soil surface</tissue>
    </source>
</reference>
<dbReference type="EMBL" id="GBRH01248527">
    <property type="protein sequence ID" value="JAD49368.1"/>
    <property type="molecule type" value="Transcribed_RNA"/>
</dbReference>
<feature type="region of interest" description="Disordered" evidence="1">
    <location>
        <begin position="26"/>
        <end position="55"/>
    </location>
</feature>
<dbReference type="AlphaFoldDB" id="A0A0A9AHK2"/>
<organism evidence="2">
    <name type="scientific">Arundo donax</name>
    <name type="common">Giant reed</name>
    <name type="synonym">Donax arundinaceus</name>
    <dbReference type="NCBI Taxonomy" id="35708"/>
    <lineage>
        <taxon>Eukaryota</taxon>
        <taxon>Viridiplantae</taxon>
        <taxon>Streptophyta</taxon>
        <taxon>Embryophyta</taxon>
        <taxon>Tracheophyta</taxon>
        <taxon>Spermatophyta</taxon>
        <taxon>Magnoliopsida</taxon>
        <taxon>Liliopsida</taxon>
        <taxon>Poales</taxon>
        <taxon>Poaceae</taxon>
        <taxon>PACMAD clade</taxon>
        <taxon>Arundinoideae</taxon>
        <taxon>Arundineae</taxon>
        <taxon>Arundo</taxon>
    </lineage>
</organism>
<name>A0A0A9AHK2_ARUDO</name>